<protein>
    <submittedName>
        <fullName evidence="8">Choline dehydrogenase</fullName>
        <ecNumber evidence="8">1.1.99.1</ecNumber>
    </submittedName>
</protein>
<evidence type="ECO:0000256" key="5">
    <source>
        <dbReference type="RuleBase" id="RU003968"/>
    </source>
</evidence>
<dbReference type="GO" id="GO:0008812">
    <property type="term" value="F:choline dehydrogenase activity"/>
    <property type="evidence" value="ECO:0007669"/>
    <property type="project" value="UniProtKB-EC"/>
</dbReference>
<feature type="domain" description="Glucose-methanol-choline oxidoreductase N-terminal" evidence="7">
    <location>
        <begin position="258"/>
        <end position="272"/>
    </location>
</feature>
<dbReference type="PANTHER" id="PTHR11552:SF147">
    <property type="entry name" value="CHOLINE DEHYDROGENASE, MITOCHONDRIAL"/>
    <property type="match status" value="1"/>
</dbReference>
<evidence type="ECO:0000256" key="1">
    <source>
        <dbReference type="ARBA" id="ARBA00001974"/>
    </source>
</evidence>
<comment type="similarity">
    <text evidence="2 5">Belongs to the GMC oxidoreductase family.</text>
</comment>
<dbReference type="InterPro" id="IPR036188">
    <property type="entry name" value="FAD/NAD-bd_sf"/>
</dbReference>
<dbReference type="InterPro" id="IPR012132">
    <property type="entry name" value="GMC_OxRdtase"/>
</dbReference>
<dbReference type="PANTHER" id="PTHR11552">
    <property type="entry name" value="GLUCOSE-METHANOL-CHOLINE GMC OXIDOREDUCTASE"/>
    <property type="match status" value="1"/>
</dbReference>
<dbReference type="PROSITE" id="PS00624">
    <property type="entry name" value="GMC_OXRED_2"/>
    <property type="match status" value="1"/>
</dbReference>
<accession>A0ABS8G6V4</accession>
<evidence type="ECO:0000259" key="7">
    <source>
        <dbReference type="PROSITE" id="PS00624"/>
    </source>
</evidence>
<evidence type="ECO:0000259" key="6">
    <source>
        <dbReference type="PROSITE" id="PS00623"/>
    </source>
</evidence>
<keyword evidence="3 5" id="KW-0285">Flavoprotein</keyword>
<dbReference type="Pfam" id="PF00732">
    <property type="entry name" value="GMC_oxred_N"/>
    <property type="match status" value="1"/>
</dbReference>
<keyword evidence="8" id="KW-0560">Oxidoreductase</keyword>
<dbReference type="SUPFAM" id="SSF51905">
    <property type="entry name" value="FAD/NAD(P)-binding domain"/>
    <property type="match status" value="1"/>
</dbReference>
<dbReference type="SUPFAM" id="SSF54373">
    <property type="entry name" value="FAD-linked reductases, C-terminal domain"/>
    <property type="match status" value="1"/>
</dbReference>
<evidence type="ECO:0000313" key="8">
    <source>
        <dbReference type="EMBL" id="MCC2616219.1"/>
    </source>
</evidence>
<proteinExistence type="inferred from homology"/>
<reference evidence="8 9" key="1">
    <citation type="submission" date="2021-10" db="EMBL/GenBank/DDBJ databases">
        <title>Draft genome of Aestuariibacter halophilus JC2043.</title>
        <authorList>
            <person name="Emsley S.A."/>
            <person name="Pfannmuller K.M."/>
            <person name="Ushijima B."/>
            <person name="Saw J.H."/>
            <person name="Videau P."/>
        </authorList>
    </citation>
    <scope>NUCLEOTIDE SEQUENCE [LARGE SCALE GENOMIC DNA]</scope>
    <source>
        <strain evidence="8 9">JC2043</strain>
    </source>
</reference>
<comment type="cofactor">
    <cofactor evidence="1">
        <name>FAD</name>
        <dbReference type="ChEBI" id="CHEBI:57692"/>
    </cofactor>
</comment>
<dbReference type="Proteomes" id="UP001520878">
    <property type="component" value="Unassembled WGS sequence"/>
</dbReference>
<dbReference type="Gene3D" id="3.30.560.10">
    <property type="entry name" value="Glucose Oxidase, domain 3"/>
    <property type="match status" value="1"/>
</dbReference>
<keyword evidence="4 5" id="KW-0274">FAD</keyword>
<dbReference type="NCBIfam" id="NF002550">
    <property type="entry name" value="PRK02106.1"/>
    <property type="match status" value="1"/>
</dbReference>
<evidence type="ECO:0000256" key="2">
    <source>
        <dbReference type="ARBA" id="ARBA00010790"/>
    </source>
</evidence>
<organism evidence="8 9">
    <name type="scientific">Fluctibacter halophilus</name>
    <dbReference type="NCBI Taxonomy" id="226011"/>
    <lineage>
        <taxon>Bacteria</taxon>
        <taxon>Pseudomonadati</taxon>
        <taxon>Pseudomonadota</taxon>
        <taxon>Gammaproteobacteria</taxon>
        <taxon>Alteromonadales</taxon>
        <taxon>Alteromonadaceae</taxon>
        <taxon>Fluctibacter</taxon>
    </lineage>
</organism>
<dbReference type="RefSeq" id="WP_229159042.1">
    <property type="nucleotide sequence ID" value="NZ_JAJEWP010000001.1"/>
</dbReference>
<dbReference type="InterPro" id="IPR000172">
    <property type="entry name" value="GMC_OxRdtase_N"/>
</dbReference>
<keyword evidence="9" id="KW-1185">Reference proteome</keyword>
<dbReference type="InterPro" id="IPR007867">
    <property type="entry name" value="GMC_OxRtase_C"/>
</dbReference>
<evidence type="ECO:0000256" key="4">
    <source>
        <dbReference type="ARBA" id="ARBA00022827"/>
    </source>
</evidence>
<dbReference type="EC" id="1.1.99.1" evidence="8"/>
<feature type="domain" description="Glucose-methanol-choline oxidoreductase N-terminal" evidence="6">
    <location>
        <begin position="86"/>
        <end position="109"/>
    </location>
</feature>
<name>A0ABS8G6V4_9ALTE</name>
<dbReference type="EMBL" id="JAJEWP010000001">
    <property type="protein sequence ID" value="MCC2616219.1"/>
    <property type="molecule type" value="Genomic_DNA"/>
</dbReference>
<evidence type="ECO:0000313" key="9">
    <source>
        <dbReference type="Proteomes" id="UP001520878"/>
    </source>
</evidence>
<comment type="caution">
    <text evidence="8">The sequence shown here is derived from an EMBL/GenBank/DDBJ whole genome shotgun (WGS) entry which is preliminary data.</text>
</comment>
<gene>
    <name evidence="8" type="ORF">LJ739_08205</name>
</gene>
<dbReference type="Gene3D" id="3.50.50.60">
    <property type="entry name" value="FAD/NAD(P)-binding domain"/>
    <property type="match status" value="1"/>
</dbReference>
<sequence>MQNRSLATFDYIVVGAGSSGATLAARLSEDPKVQVCLIEAGGRDRHPFIHIPFGLSLLPRVGHVNWDYTTAPQQELDGRELWWPRGKTLGGSSSINAMCYIRGAQQDYDQWASLGATGWGWNDVLPYFKKSERQQHGENEWHGGNGPLSVEDLRHQNELSTVFLEAAQQAGEKAVEDFNGPDREGVGFYQVTQHNGQRCSAAKAYLKPVLSRSNLTVMTDTLVEKVLITDGVATGVRVTENGVFRELSAFKEVLLCGGAINSPQLLMLSGIGPAEHLKAHGIEPVVDLPGVGQNLQDHLDAIVQYRCKAKKGYAVALGALPMYIKAAFDYLFKRSGPFSSNIAEAGGFVKTRHAGALADIQYHFLPAILLNHGRSTAFGYGYGVHVCCLYPKSRGEIRLQSADPSVPAYIDPRYLSHPDDQKVMVDGVRKAREILRSPAFEPYQGWEIGPGPDAETDDDILAFVRKRAETIYHPVGTCRMGQVSDPETVVDPQLRVKGVSGLRVVDASVMPTLIGGNTNAPCIMIAEKAADMIRSDQ</sequence>
<dbReference type="Pfam" id="PF05199">
    <property type="entry name" value="GMC_oxred_C"/>
    <property type="match status" value="1"/>
</dbReference>
<evidence type="ECO:0000256" key="3">
    <source>
        <dbReference type="ARBA" id="ARBA00022630"/>
    </source>
</evidence>
<dbReference type="PROSITE" id="PS00623">
    <property type="entry name" value="GMC_OXRED_1"/>
    <property type="match status" value="1"/>
</dbReference>
<dbReference type="PIRSF" id="PIRSF000137">
    <property type="entry name" value="Alcohol_oxidase"/>
    <property type="match status" value="1"/>
</dbReference>